<dbReference type="FunFam" id="3.40.50.2000:FF:000103">
    <property type="entry name" value="Glycosyltransferase"/>
    <property type="match status" value="1"/>
</dbReference>
<dbReference type="EC" id="2.4.1.-" evidence="7"/>
<proteinExistence type="inferred from homology"/>
<evidence type="ECO:0000256" key="5">
    <source>
        <dbReference type="ARBA" id="ARBA00047606"/>
    </source>
</evidence>
<evidence type="ECO:0000313" key="9">
    <source>
        <dbReference type="EMBL" id="CAI0397247.1"/>
    </source>
</evidence>
<feature type="domain" description="Glycosyltransferase N-terminal" evidence="8">
    <location>
        <begin position="7"/>
        <end position="255"/>
    </location>
</feature>
<comment type="caution">
    <text evidence="9">The sequence shown here is derived from an EMBL/GenBank/DDBJ whole genome shotgun (WGS) entry which is preliminary data.</text>
</comment>
<comment type="pathway">
    <text evidence="1">Pigment biosynthesis; anthocyanin biosynthesis.</text>
</comment>
<dbReference type="Gene3D" id="3.40.50.2000">
    <property type="entry name" value="Glycogen Phosphorylase B"/>
    <property type="match status" value="2"/>
</dbReference>
<keyword evidence="4 6" id="KW-0808">Transferase</keyword>
<dbReference type="InterPro" id="IPR058980">
    <property type="entry name" value="Glyco_transf_N"/>
</dbReference>
<dbReference type="SUPFAM" id="SSF53756">
    <property type="entry name" value="UDP-Glycosyltransferase/glycogen phosphorylase"/>
    <property type="match status" value="1"/>
</dbReference>
<dbReference type="PROSITE" id="PS00375">
    <property type="entry name" value="UDPGT"/>
    <property type="match status" value="1"/>
</dbReference>
<protein>
    <recommendedName>
        <fullName evidence="7">Glycosyltransferase</fullName>
        <ecNumber evidence="7">2.4.1.-</ecNumber>
    </recommendedName>
</protein>
<sequence length="500" mass="55663">MGSEDHIVMLPFMAHGHLIPFLALAKQIRARTGFIVTIATTGLNAQYLRSSLASSDSDNDTIRLVELPFSGADHGLPPGAENSENLPLDLIVNLFHASTALQTPTHDLVSKITAEQGGRPPLCIVSDVFFGWANDVAEATGTRNFTFSTGGAYGTLAYVSIWTNLPHRNLTDSEEFSVPGFPDNRRFHITQLHQFLRKADGEDPWSKFFQPQISKSLEKSYGWLCNSVEEIEPLGFELLGKYSNRQIWGIGPLLPPEILRKSGTTTKVRRQSGKTPGVSAEKCIEWLESHEPGSVLYISFGSQNSINPQQMMELAAGLEEQSVVSFLWVIRPPIGFDRRSEFRSEWLPDGFERRMEETKRGLLVRNWAPQLEILSHDSIGGFLSHCGWNSVLESLSQGVPIIGWPLAAEQAFNSKLLVEEMGVAVELTRGAGGELGRERVKEVVEMVMGKNEKAEERKRKVVDLSEHMRAAIRDDGEKEEEKGSSVRAMDDFVATIFRKL</sequence>
<evidence type="ECO:0000259" key="8">
    <source>
        <dbReference type="Pfam" id="PF26168"/>
    </source>
</evidence>
<dbReference type="AlphaFoldDB" id="A0AAV0II30"/>
<dbReference type="EMBL" id="CAMGYJ010000004">
    <property type="protein sequence ID" value="CAI0397247.1"/>
    <property type="molecule type" value="Genomic_DNA"/>
</dbReference>
<dbReference type="InterPro" id="IPR035595">
    <property type="entry name" value="UDP_glycos_trans_CS"/>
</dbReference>
<keyword evidence="10" id="KW-1185">Reference proteome</keyword>
<evidence type="ECO:0000256" key="1">
    <source>
        <dbReference type="ARBA" id="ARBA00004935"/>
    </source>
</evidence>
<dbReference type="GO" id="GO:0047213">
    <property type="term" value="F:anthocyanidin 3-O-glucosyltransferase activity"/>
    <property type="evidence" value="ECO:0007669"/>
    <property type="project" value="UniProtKB-EC"/>
</dbReference>
<keyword evidence="3 6" id="KW-0328">Glycosyltransferase</keyword>
<dbReference type="Pfam" id="PF26168">
    <property type="entry name" value="Glyco_transf_N"/>
    <property type="match status" value="1"/>
</dbReference>
<dbReference type="Pfam" id="PF00201">
    <property type="entry name" value="UDPGT"/>
    <property type="match status" value="1"/>
</dbReference>
<dbReference type="FunFam" id="3.40.50.2000:FF:000064">
    <property type="entry name" value="Glycosyltransferase"/>
    <property type="match status" value="1"/>
</dbReference>
<evidence type="ECO:0000256" key="4">
    <source>
        <dbReference type="ARBA" id="ARBA00022679"/>
    </source>
</evidence>
<evidence type="ECO:0000256" key="7">
    <source>
        <dbReference type="RuleBase" id="RU362057"/>
    </source>
</evidence>
<reference evidence="9" key="1">
    <citation type="submission" date="2022-08" db="EMBL/GenBank/DDBJ databases">
        <authorList>
            <person name="Gutierrez-Valencia J."/>
        </authorList>
    </citation>
    <scope>NUCLEOTIDE SEQUENCE</scope>
</reference>
<evidence type="ECO:0000256" key="6">
    <source>
        <dbReference type="RuleBase" id="RU003718"/>
    </source>
</evidence>
<dbReference type="InterPro" id="IPR002213">
    <property type="entry name" value="UDP_glucos_trans"/>
</dbReference>
<accession>A0AAV0II30</accession>
<evidence type="ECO:0000313" key="10">
    <source>
        <dbReference type="Proteomes" id="UP001154282"/>
    </source>
</evidence>
<name>A0AAV0II30_9ROSI</name>
<evidence type="ECO:0000256" key="3">
    <source>
        <dbReference type="ARBA" id="ARBA00022676"/>
    </source>
</evidence>
<dbReference type="Proteomes" id="UP001154282">
    <property type="component" value="Unassembled WGS sequence"/>
</dbReference>
<organism evidence="9 10">
    <name type="scientific">Linum tenue</name>
    <dbReference type="NCBI Taxonomy" id="586396"/>
    <lineage>
        <taxon>Eukaryota</taxon>
        <taxon>Viridiplantae</taxon>
        <taxon>Streptophyta</taxon>
        <taxon>Embryophyta</taxon>
        <taxon>Tracheophyta</taxon>
        <taxon>Spermatophyta</taxon>
        <taxon>Magnoliopsida</taxon>
        <taxon>eudicotyledons</taxon>
        <taxon>Gunneridae</taxon>
        <taxon>Pentapetalae</taxon>
        <taxon>rosids</taxon>
        <taxon>fabids</taxon>
        <taxon>Malpighiales</taxon>
        <taxon>Linaceae</taxon>
        <taxon>Linum</taxon>
    </lineage>
</organism>
<comment type="catalytic activity">
    <reaction evidence="5">
        <text>an anthocyanidin + UDP-alpha-D-glucose + H(+) = an anthocyanidin 3-O-beta-D-glucoside + UDP</text>
        <dbReference type="Rhea" id="RHEA:20093"/>
        <dbReference type="ChEBI" id="CHEBI:15378"/>
        <dbReference type="ChEBI" id="CHEBI:16307"/>
        <dbReference type="ChEBI" id="CHEBI:58223"/>
        <dbReference type="ChEBI" id="CHEBI:58885"/>
        <dbReference type="ChEBI" id="CHEBI:143576"/>
        <dbReference type="EC" id="2.4.1.115"/>
    </reaction>
</comment>
<dbReference type="PANTHER" id="PTHR48047:SF107">
    <property type="entry name" value="UDP-GLYCOSYLTRANSFERASE 92A1-LIKE"/>
    <property type="match status" value="1"/>
</dbReference>
<comment type="similarity">
    <text evidence="2 6">Belongs to the UDP-glycosyltransferase family.</text>
</comment>
<dbReference type="CDD" id="cd03784">
    <property type="entry name" value="GT1_Gtf-like"/>
    <property type="match status" value="1"/>
</dbReference>
<evidence type="ECO:0000256" key="2">
    <source>
        <dbReference type="ARBA" id="ARBA00009995"/>
    </source>
</evidence>
<dbReference type="PANTHER" id="PTHR48047">
    <property type="entry name" value="GLYCOSYLTRANSFERASE"/>
    <property type="match status" value="1"/>
</dbReference>
<gene>
    <name evidence="9" type="ORF">LITE_LOCUS9476</name>
</gene>